<protein>
    <recommendedName>
        <fullName evidence="3">HEPN domain-containing protein</fullName>
    </recommendedName>
</protein>
<evidence type="ECO:0008006" key="3">
    <source>
        <dbReference type="Google" id="ProtNLM"/>
    </source>
</evidence>
<dbReference type="RefSeq" id="WP_107149779.1">
    <property type="nucleotide sequence ID" value="NZ_PYUC01000003.1"/>
</dbReference>
<dbReference type="Proteomes" id="UP000240638">
    <property type="component" value="Unassembled WGS sequence"/>
</dbReference>
<evidence type="ECO:0000313" key="1">
    <source>
        <dbReference type="EMBL" id="PTB21259.1"/>
    </source>
</evidence>
<proteinExistence type="predicted"/>
<evidence type="ECO:0000313" key="2">
    <source>
        <dbReference type="Proteomes" id="UP000240638"/>
    </source>
</evidence>
<dbReference type="AlphaFoldDB" id="A0A2T3XXM6"/>
<organism evidence="1 2">
    <name type="scientific">Trinickia symbiotica</name>
    <dbReference type="NCBI Taxonomy" id="863227"/>
    <lineage>
        <taxon>Bacteria</taxon>
        <taxon>Pseudomonadati</taxon>
        <taxon>Pseudomonadota</taxon>
        <taxon>Betaproteobacteria</taxon>
        <taxon>Burkholderiales</taxon>
        <taxon>Burkholderiaceae</taxon>
        <taxon>Trinickia</taxon>
    </lineage>
</organism>
<gene>
    <name evidence="1" type="ORF">C9I57_06165</name>
</gene>
<name>A0A2T3XXM6_9BURK</name>
<comment type="caution">
    <text evidence="1">The sequence shown here is derived from an EMBL/GenBank/DDBJ whole genome shotgun (WGS) entry which is preliminary data.</text>
</comment>
<dbReference type="EMBL" id="PYUC01000003">
    <property type="protein sequence ID" value="PTB21259.1"/>
    <property type="molecule type" value="Genomic_DNA"/>
</dbReference>
<reference evidence="1 2" key="1">
    <citation type="submission" date="2018-03" db="EMBL/GenBank/DDBJ databases">
        <title>Whole genome analyses suggest that Burkholderia sensu lato contains two further novel genera in the rhizoxinica-symbiotica group Mycetohabitans gen. nov., and Trinickia gen. nov.: implications for the evolution of diazotrophy and nodulation in the Burkholderiaceae.</title>
        <authorList>
            <person name="Estrada De Los Santos P."/>
            <person name="Palmer M."/>
            <person name="Chavez-Ramirez B."/>
            <person name="Steenkamp E.T."/>
            <person name="Hirsch A.M."/>
            <person name="Manyaka P."/>
            <person name="Maluk M."/>
            <person name="Lafos M."/>
            <person name="Crook M."/>
            <person name="Gross E."/>
            <person name="Simon M.F."/>
            <person name="Bueno Dos Reis Junior F."/>
            <person name="Poole P.S."/>
            <person name="Venter S.N."/>
            <person name="James E.K."/>
        </authorList>
    </citation>
    <scope>NUCLEOTIDE SEQUENCE [LARGE SCALE GENOMIC DNA]</scope>
    <source>
        <strain evidence="1 2">JPY-366</strain>
    </source>
</reference>
<sequence length="142" mass="15660">MPSLDDLLNTPDTPLTRQSAVNKVQLQGWLKEAALKYADAQRKENSASTRMDAAYDSVFFCALAVLASQSVRVSSKPGHHQMALEAAAHIMGLPQELSDTVDALRDWRNRKYQAAFTASDADVADALDTVLRYLETTAGWFQ</sequence>
<accession>A0A2T3XXM6</accession>
<dbReference type="Gene3D" id="1.20.120.330">
    <property type="entry name" value="Nucleotidyltransferases domain 2"/>
    <property type="match status" value="1"/>
</dbReference>